<dbReference type="GO" id="GO:0046983">
    <property type="term" value="F:protein dimerization activity"/>
    <property type="evidence" value="ECO:0007669"/>
    <property type="project" value="InterPro"/>
</dbReference>
<dbReference type="InterPro" id="IPR008906">
    <property type="entry name" value="HATC_C_dom"/>
</dbReference>
<evidence type="ECO:0000313" key="2">
    <source>
        <dbReference type="EMBL" id="KPU81704.1"/>
    </source>
</evidence>
<keyword evidence="3" id="KW-1185">Reference proteome</keyword>
<reference evidence="2 3" key="1">
    <citation type="journal article" date="2007" name="Nature">
        <title>Evolution of genes and genomes on the Drosophila phylogeny.</title>
        <authorList>
            <consortium name="Drosophila 12 Genomes Consortium"/>
            <person name="Clark A.G."/>
            <person name="Eisen M.B."/>
            <person name="Smith D.R."/>
            <person name="Bergman C.M."/>
            <person name="Oliver B."/>
            <person name="Markow T.A."/>
            <person name="Kaufman T.C."/>
            <person name="Kellis M."/>
            <person name="Gelbart W."/>
            <person name="Iyer V.N."/>
            <person name="Pollard D.A."/>
            <person name="Sackton T.B."/>
            <person name="Larracuente A.M."/>
            <person name="Singh N.D."/>
            <person name="Abad J.P."/>
            <person name="Abt D.N."/>
            <person name="Adryan B."/>
            <person name="Aguade M."/>
            <person name="Akashi H."/>
            <person name="Anderson W.W."/>
            <person name="Aquadro C.F."/>
            <person name="Ardell D.H."/>
            <person name="Arguello R."/>
            <person name="Artieri C.G."/>
            <person name="Barbash D.A."/>
            <person name="Barker D."/>
            <person name="Barsanti P."/>
            <person name="Batterham P."/>
            <person name="Batzoglou S."/>
            <person name="Begun D."/>
            <person name="Bhutkar A."/>
            <person name="Blanco E."/>
            <person name="Bosak S.A."/>
            <person name="Bradley R.K."/>
            <person name="Brand A.D."/>
            <person name="Brent M.R."/>
            <person name="Brooks A.N."/>
            <person name="Brown R.H."/>
            <person name="Butlin R.K."/>
            <person name="Caggese C."/>
            <person name="Calvi B.R."/>
            <person name="Bernardo de Carvalho A."/>
            <person name="Caspi A."/>
            <person name="Castrezana S."/>
            <person name="Celniker S.E."/>
            <person name="Chang J.L."/>
            <person name="Chapple C."/>
            <person name="Chatterji S."/>
            <person name="Chinwalla A."/>
            <person name="Civetta A."/>
            <person name="Clifton S.W."/>
            <person name="Comeron J.M."/>
            <person name="Costello J.C."/>
            <person name="Coyne J.A."/>
            <person name="Daub J."/>
            <person name="David R.G."/>
            <person name="Delcher A.L."/>
            <person name="Delehaunty K."/>
            <person name="Do C.B."/>
            <person name="Ebling H."/>
            <person name="Edwards K."/>
            <person name="Eickbush T."/>
            <person name="Evans J.D."/>
            <person name="Filipski A."/>
            <person name="Findeiss S."/>
            <person name="Freyhult E."/>
            <person name="Fulton L."/>
            <person name="Fulton R."/>
            <person name="Garcia A.C."/>
            <person name="Gardiner A."/>
            <person name="Garfield D.A."/>
            <person name="Garvin B.E."/>
            <person name="Gibson G."/>
            <person name="Gilbert D."/>
            <person name="Gnerre S."/>
            <person name="Godfrey J."/>
            <person name="Good R."/>
            <person name="Gotea V."/>
            <person name="Gravely B."/>
            <person name="Greenberg A.J."/>
            <person name="Griffiths-Jones S."/>
            <person name="Gross S."/>
            <person name="Guigo R."/>
            <person name="Gustafson E.A."/>
            <person name="Haerty W."/>
            <person name="Hahn M.W."/>
            <person name="Halligan D.L."/>
            <person name="Halpern A.L."/>
            <person name="Halter G.M."/>
            <person name="Han M.V."/>
            <person name="Heger A."/>
            <person name="Hillier L."/>
            <person name="Hinrichs A.S."/>
            <person name="Holmes I."/>
            <person name="Hoskins R.A."/>
            <person name="Hubisz M.J."/>
            <person name="Hultmark D."/>
            <person name="Huntley M.A."/>
            <person name="Jaffe D.B."/>
            <person name="Jagadeeshan S."/>
            <person name="Jeck W.R."/>
            <person name="Johnson J."/>
            <person name="Jones C.D."/>
            <person name="Jordan W.C."/>
            <person name="Karpen G.H."/>
            <person name="Kataoka E."/>
            <person name="Keightley P.D."/>
            <person name="Kheradpour P."/>
            <person name="Kirkness E.F."/>
            <person name="Koerich L.B."/>
            <person name="Kristiansen K."/>
            <person name="Kudrna D."/>
            <person name="Kulathinal R.J."/>
            <person name="Kumar S."/>
            <person name="Kwok R."/>
            <person name="Lander E."/>
            <person name="Langley C.H."/>
            <person name="Lapoint R."/>
            <person name="Lazzaro B.P."/>
            <person name="Lee S.J."/>
            <person name="Levesque L."/>
            <person name="Li R."/>
            <person name="Lin C.F."/>
            <person name="Lin M.F."/>
            <person name="Lindblad-Toh K."/>
            <person name="Llopart A."/>
            <person name="Long M."/>
            <person name="Low L."/>
            <person name="Lozovsky E."/>
            <person name="Lu J."/>
            <person name="Luo M."/>
            <person name="Machado C.A."/>
            <person name="Makalowski W."/>
            <person name="Marzo M."/>
            <person name="Matsuda M."/>
            <person name="Matzkin L."/>
            <person name="McAllister B."/>
            <person name="McBride C.S."/>
            <person name="McKernan B."/>
            <person name="McKernan K."/>
            <person name="Mendez-Lago M."/>
            <person name="Minx P."/>
            <person name="Mollenhauer M.U."/>
            <person name="Montooth K."/>
            <person name="Mount S.M."/>
            <person name="Mu X."/>
            <person name="Myers E."/>
            <person name="Negre B."/>
            <person name="Newfeld S."/>
            <person name="Nielsen R."/>
            <person name="Noor M.A."/>
            <person name="O'Grady P."/>
            <person name="Pachter L."/>
            <person name="Papaceit M."/>
            <person name="Parisi M.J."/>
            <person name="Parisi M."/>
            <person name="Parts L."/>
            <person name="Pedersen J.S."/>
            <person name="Pesole G."/>
            <person name="Phillippy A.M."/>
            <person name="Ponting C.P."/>
            <person name="Pop M."/>
            <person name="Porcelli D."/>
            <person name="Powell J.R."/>
            <person name="Prohaska S."/>
            <person name="Pruitt K."/>
            <person name="Puig M."/>
            <person name="Quesneville H."/>
            <person name="Ram K.R."/>
            <person name="Rand D."/>
            <person name="Rasmussen M.D."/>
            <person name="Reed L.K."/>
            <person name="Reenan R."/>
            <person name="Reily A."/>
            <person name="Remington K.A."/>
            <person name="Rieger T.T."/>
            <person name="Ritchie M.G."/>
            <person name="Robin C."/>
            <person name="Rogers Y.H."/>
            <person name="Rohde C."/>
            <person name="Rozas J."/>
            <person name="Rubenfield M.J."/>
            <person name="Ruiz A."/>
            <person name="Russo S."/>
            <person name="Salzberg S.L."/>
            <person name="Sanchez-Gracia A."/>
            <person name="Saranga D.J."/>
            <person name="Sato H."/>
            <person name="Schaeffer S.W."/>
            <person name="Schatz M.C."/>
            <person name="Schlenke T."/>
            <person name="Schwartz R."/>
            <person name="Segarra C."/>
            <person name="Singh R.S."/>
            <person name="Sirot L."/>
            <person name="Sirota M."/>
            <person name="Sisneros N.B."/>
            <person name="Smith C.D."/>
            <person name="Smith T.F."/>
            <person name="Spieth J."/>
            <person name="Stage D.E."/>
            <person name="Stark A."/>
            <person name="Stephan W."/>
            <person name="Strausberg R.L."/>
            <person name="Strempel S."/>
            <person name="Sturgill D."/>
            <person name="Sutton G."/>
            <person name="Sutton G.G."/>
            <person name="Tao W."/>
            <person name="Teichmann S."/>
            <person name="Tobari Y.N."/>
            <person name="Tomimura Y."/>
            <person name="Tsolas J.M."/>
            <person name="Valente V.L."/>
            <person name="Venter E."/>
            <person name="Venter J.C."/>
            <person name="Vicario S."/>
            <person name="Vieira F.G."/>
            <person name="Vilella A.J."/>
            <person name="Villasante A."/>
            <person name="Walenz B."/>
            <person name="Wang J."/>
            <person name="Wasserman M."/>
            <person name="Watts T."/>
            <person name="Wilson D."/>
            <person name="Wilson R.K."/>
            <person name="Wing R.A."/>
            <person name="Wolfner M.F."/>
            <person name="Wong A."/>
            <person name="Wong G.K."/>
            <person name="Wu C.I."/>
            <person name="Wu G."/>
            <person name="Yamamoto D."/>
            <person name="Yang H.P."/>
            <person name="Yang S.P."/>
            <person name="Yorke J.A."/>
            <person name="Yoshida K."/>
            <person name="Zdobnov E."/>
            <person name="Zhang P."/>
            <person name="Zhang Y."/>
            <person name="Zimin A.V."/>
            <person name="Baldwin J."/>
            <person name="Abdouelleil A."/>
            <person name="Abdulkadir J."/>
            <person name="Abebe A."/>
            <person name="Abera B."/>
            <person name="Abreu J."/>
            <person name="Acer S.C."/>
            <person name="Aftuck L."/>
            <person name="Alexander A."/>
            <person name="An P."/>
            <person name="Anderson E."/>
            <person name="Anderson S."/>
            <person name="Arachi H."/>
            <person name="Azer M."/>
            <person name="Bachantsang P."/>
            <person name="Barry A."/>
            <person name="Bayul T."/>
            <person name="Berlin A."/>
            <person name="Bessette D."/>
            <person name="Bloom T."/>
            <person name="Blye J."/>
            <person name="Boguslavskiy L."/>
            <person name="Bonnet C."/>
            <person name="Boukhgalter B."/>
            <person name="Bourzgui I."/>
            <person name="Brown A."/>
            <person name="Cahill P."/>
            <person name="Channer S."/>
            <person name="Cheshatsang Y."/>
            <person name="Chuda L."/>
            <person name="Citroen M."/>
            <person name="Collymore A."/>
            <person name="Cooke P."/>
            <person name="Costello M."/>
            <person name="D'Aco K."/>
            <person name="Daza R."/>
            <person name="De Haan G."/>
            <person name="DeGray S."/>
            <person name="DeMaso C."/>
            <person name="Dhargay N."/>
            <person name="Dooley K."/>
            <person name="Dooley E."/>
            <person name="Doricent M."/>
            <person name="Dorje P."/>
            <person name="Dorjee K."/>
            <person name="Dupes A."/>
            <person name="Elong R."/>
            <person name="Falk J."/>
            <person name="Farina A."/>
            <person name="Faro S."/>
            <person name="Ferguson D."/>
            <person name="Fisher S."/>
            <person name="Foley C.D."/>
            <person name="Franke A."/>
            <person name="Friedrich D."/>
            <person name="Gadbois L."/>
            <person name="Gearin G."/>
            <person name="Gearin C.R."/>
            <person name="Giannoukos G."/>
            <person name="Goode T."/>
            <person name="Graham J."/>
            <person name="Grandbois E."/>
            <person name="Grewal S."/>
            <person name="Gyaltsen K."/>
            <person name="Hafez N."/>
            <person name="Hagos B."/>
            <person name="Hall J."/>
            <person name="Henson C."/>
            <person name="Hollinger A."/>
            <person name="Honan T."/>
            <person name="Huard M.D."/>
            <person name="Hughes L."/>
            <person name="Hurhula B."/>
            <person name="Husby M.E."/>
            <person name="Kamat A."/>
            <person name="Kanga B."/>
            <person name="Kashin S."/>
            <person name="Khazanovich D."/>
            <person name="Kisner P."/>
            <person name="Lance K."/>
            <person name="Lara M."/>
            <person name="Lee W."/>
            <person name="Lennon N."/>
            <person name="Letendre F."/>
            <person name="LeVine R."/>
            <person name="Lipovsky A."/>
            <person name="Liu X."/>
            <person name="Liu J."/>
            <person name="Liu S."/>
            <person name="Lokyitsang T."/>
            <person name="Lokyitsang Y."/>
            <person name="Lubonja R."/>
            <person name="Lui A."/>
            <person name="MacDonald P."/>
            <person name="Magnisalis V."/>
            <person name="Maru K."/>
            <person name="Matthews C."/>
            <person name="McCusker W."/>
            <person name="McDonough S."/>
            <person name="Mehta T."/>
            <person name="Meldrim J."/>
            <person name="Meneus L."/>
            <person name="Mihai O."/>
            <person name="Mihalev A."/>
            <person name="Mihova T."/>
            <person name="Mittelman R."/>
            <person name="Mlenga V."/>
            <person name="Montmayeur A."/>
            <person name="Mulrain L."/>
            <person name="Navidi A."/>
            <person name="Naylor J."/>
            <person name="Negash T."/>
            <person name="Nguyen T."/>
            <person name="Nguyen N."/>
            <person name="Nicol R."/>
            <person name="Norbu C."/>
            <person name="Norbu N."/>
            <person name="Novod N."/>
            <person name="O'Neill B."/>
            <person name="Osman S."/>
            <person name="Markiewicz E."/>
            <person name="Oyono O.L."/>
            <person name="Patti C."/>
            <person name="Phunkhang P."/>
            <person name="Pierre F."/>
            <person name="Priest M."/>
            <person name="Raghuraman S."/>
            <person name="Rege F."/>
            <person name="Reyes R."/>
            <person name="Rise C."/>
            <person name="Rogov P."/>
            <person name="Ross K."/>
            <person name="Ryan E."/>
            <person name="Settipalli S."/>
            <person name="Shea T."/>
            <person name="Sherpa N."/>
            <person name="Shi L."/>
            <person name="Shih D."/>
            <person name="Sparrow T."/>
            <person name="Spaulding J."/>
            <person name="Stalker J."/>
            <person name="Stange-Thomann N."/>
            <person name="Stavropoulos S."/>
            <person name="Stone C."/>
            <person name="Strader C."/>
            <person name="Tesfaye S."/>
            <person name="Thomson T."/>
            <person name="Thoulutsang Y."/>
            <person name="Thoulutsang D."/>
            <person name="Topham K."/>
            <person name="Topping I."/>
            <person name="Tsamla T."/>
            <person name="Vassiliev H."/>
            <person name="Vo A."/>
            <person name="Wangchuk T."/>
            <person name="Wangdi T."/>
            <person name="Weiand M."/>
            <person name="Wilkinson J."/>
            <person name="Wilson A."/>
            <person name="Yadav S."/>
            <person name="Young G."/>
            <person name="Yu Q."/>
            <person name="Zembek L."/>
            <person name="Zhong D."/>
            <person name="Zimmer A."/>
            <person name="Zwirko Z."/>
            <person name="Jaffe D.B."/>
            <person name="Alvarez P."/>
            <person name="Brockman W."/>
            <person name="Butler J."/>
            <person name="Chin C."/>
            <person name="Gnerre S."/>
            <person name="Grabherr M."/>
            <person name="Kleber M."/>
            <person name="Mauceli E."/>
            <person name="MacCallum I."/>
        </authorList>
    </citation>
    <scope>NUCLEOTIDE SEQUENCE [LARGE SCALE GENOMIC DNA]</scope>
    <source>
        <strain evidence="3">Tucson 14024-0371.13</strain>
    </source>
</reference>
<evidence type="ECO:0000313" key="3">
    <source>
        <dbReference type="Proteomes" id="UP000007801"/>
    </source>
</evidence>
<protein>
    <recommendedName>
        <fullName evidence="1">HAT C-terminal dimerisation domain-containing protein</fullName>
    </recommendedName>
</protein>
<dbReference type="SUPFAM" id="SSF53098">
    <property type="entry name" value="Ribonuclease H-like"/>
    <property type="match status" value="1"/>
</dbReference>
<proteinExistence type="predicted"/>
<feature type="domain" description="HAT C-terminal dimerisation" evidence="1">
    <location>
        <begin position="73"/>
        <end position="115"/>
    </location>
</feature>
<accession>A0A0P8Y556</accession>
<organism evidence="2 3">
    <name type="scientific">Drosophila ananassae</name>
    <name type="common">Fruit fly</name>
    <dbReference type="NCBI Taxonomy" id="7217"/>
    <lineage>
        <taxon>Eukaryota</taxon>
        <taxon>Metazoa</taxon>
        <taxon>Ecdysozoa</taxon>
        <taxon>Arthropoda</taxon>
        <taxon>Hexapoda</taxon>
        <taxon>Insecta</taxon>
        <taxon>Pterygota</taxon>
        <taxon>Neoptera</taxon>
        <taxon>Endopterygota</taxon>
        <taxon>Diptera</taxon>
        <taxon>Brachycera</taxon>
        <taxon>Muscomorpha</taxon>
        <taxon>Ephydroidea</taxon>
        <taxon>Drosophilidae</taxon>
        <taxon>Drosophila</taxon>
        <taxon>Sophophora</taxon>
    </lineage>
</organism>
<dbReference type="Pfam" id="PF05699">
    <property type="entry name" value="Dimer_Tnp_hAT"/>
    <property type="match status" value="1"/>
</dbReference>
<dbReference type="AlphaFoldDB" id="A0A0P8Y556"/>
<dbReference type="EMBL" id="CH902621">
    <property type="protein sequence ID" value="KPU81704.1"/>
    <property type="molecule type" value="Genomic_DNA"/>
</dbReference>
<dbReference type="InterPro" id="IPR012337">
    <property type="entry name" value="RNaseH-like_sf"/>
</dbReference>
<sequence>MNWSPKHGNGIPPMKMGREFGKGLTARTQQRKINGRKREVQGLTGFSGPILGGPLKRIGANLGKLEELSERSPVARTILAFPLSSFTSEWLFSTSGHVINEKRSRLKSTNLDTLVRIIETLQQLAALFFTHGYLWPSAPGCLDAPGSTELITTHATAVNGCSSSLWTPPMPVMYMVEDAPVDRNPKLPV</sequence>
<evidence type="ECO:0000259" key="1">
    <source>
        <dbReference type="Pfam" id="PF05699"/>
    </source>
</evidence>
<gene>
    <name evidence="2" type="primary">Dana\GF20185</name>
    <name evidence="2" type="synonym">dana_GLEANR_2588</name>
    <name evidence="2" type="ORF">GF20185</name>
</gene>
<dbReference type="InParanoid" id="A0A0P8Y556"/>
<name>A0A0P8Y556_DROAN</name>
<dbReference type="Proteomes" id="UP000007801">
    <property type="component" value="Unassembled WGS sequence"/>
</dbReference>